<reference evidence="2 3" key="1">
    <citation type="submission" date="2014-12" db="EMBL/GenBank/DDBJ databases">
        <title>Genome assembly of Enhygromyxa salina DSM 15201.</title>
        <authorList>
            <person name="Sharma G."/>
            <person name="Subramanian S."/>
        </authorList>
    </citation>
    <scope>NUCLEOTIDE SEQUENCE [LARGE SCALE GENOMIC DNA]</scope>
    <source>
        <strain evidence="2 3">DSM 15201</strain>
    </source>
</reference>
<dbReference type="Pfam" id="PF02190">
    <property type="entry name" value="LON_substr_bdg"/>
    <property type="match status" value="1"/>
</dbReference>
<dbReference type="PROSITE" id="PS51787">
    <property type="entry name" value="LON_N"/>
    <property type="match status" value="1"/>
</dbReference>
<dbReference type="Proteomes" id="UP000031599">
    <property type="component" value="Unassembled WGS sequence"/>
</dbReference>
<proteinExistence type="predicted"/>
<dbReference type="PANTHER" id="PTHR46732">
    <property type="entry name" value="ATP-DEPENDENT PROTEASE LA (LON) DOMAIN PROTEIN"/>
    <property type="match status" value="1"/>
</dbReference>
<evidence type="ECO:0000313" key="2">
    <source>
        <dbReference type="EMBL" id="KIG18628.1"/>
    </source>
</evidence>
<accession>A0A0C2A5B0</accession>
<evidence type="ECO:0000313" key="3">
    <source>
        <dbReference type="Proteomes" id="UP000031599"/>
    </source>
</evidence>
<sequence length="252" mass="27843">MLDLDRLPAPDVLAALPIFPLPNVVFLPNMVLPLNVFEPRYLDLVDHVLDGGMHLGVPLLRPDPSLLEPSDLSLPVHDPGDERPAIEAVLGIGRLIAHQRLPDGRRFIRLEGLGRVRVKEELAQAEGGFRRVAVEALPEQLPGDTHALEVLKAQVERMAETFDEDDRQMILTVLEMEDPRVTIYAIASLVPSVEIMRAARRRRSLGGAMPHLRLQQRCLSAADADLRVGLLSERAQSLIDVLGESGSFPLLN</sequence>
<dbReference type="InterPro" id="IPR046336">
    <property type="entry name" value="Lon_prtase_N_sf"/>
</dbReference>
<name>A0A0C2A5B0_9BACT</name>
<dbReference type="InterPro" id="IPR015947">
    <property type="entry name" value="PUA-like_sf"/>
</dbReference>
<dbReference type="SUPFAM" id="SSF88697">
    <property type="entry name" value="PUA domain-like"/>
    <property type="match status" value="1"/>
</dbReference>
<dbReference type="EMBL" id="JMCC02000010">
    <property type="protein sequence ID" value="KIG18628.1"/>
    <property type="molecule type" value="Genomic_DNA"/>
</dbReference>
<comment type="caution">
    <text evidence="2">The sequence shown here is derived from an EMBL/GenBank/DDBJ whole genome shotgun (WGS) entry which is preliminary data.</text>
</comment>
<dbReference type="PANTHER" id="PTHR46732:SF8">
    <property type="entry name" value="ATP-DEPENDENT PROTEASE LA (LON) DOMAIN PROTEIN"/>
    <property type="match status" value="1"/>
</dbReference>
<feature type="domain" description="Lon N-terminal" evidence="1">
    <location>
        <begin position="16"/>
        <end position="252"/>
    </location>
</feature>
<organism evidence="2 3">
    <name type="scientific">Enhygromyxa salina</name>
    <dbReference type="NCBI Taxonomy" id="215803"/>
    <lineage>
        <taxon>Bacteria</taxon>
        <taxon>Pseudomonadati</taxon>
        <taxon>Myxococcota</taxon>
        <taxon>Polyangia</taxon>
        <taxon>Nannocystales</taxon>
        <taxon>Nannocystaceae</taxon>
        <taxon>Enhygromyxa</taxon>
    </lineage>
</organism>
<evidence type="ECO:0000259" key="1">
    <source>
        <dbReference type="PROSITE" id="PS51787"/>
    </source>
</evidence>
<dbReference type="Gene3D" id="2.30.130.40">
    <property type="entry name" value="LON domain-like"/>
    <property type="match status" value="1"/>
</dbReference>
<gene>
    <name evidence="2" type="ORF">DB30_00313</name>
</gene>
<dbReference type="SMART" id="SM00464">
    <property type="entry name" value="LON"/>
    <property type="match status" value="1"/>
</dbReference>
<dbReference type="RefSeq" id="WP_052546956.1">
    <property type="nucleotide sequence ID" value="NZ_JMCC02000010.1"/>
</dbReference>
<dbReference type="InterPro" id="IPR003111">
    <property type="entry name" value="Lon_prtase_N"/>
</dbReference>
<dbReference type="AlphaFoldDB" id="A0A0C2A5B0"/>
<protein>
    <recommendedName>
        <fullName evidence="1">Lon N-terminal domain-containing protein</fullName>
    </recommendedName>
</protein>